<evidence type="ECO:0000256" key="1">
    <source>
        <dbReference type="SAM" id="MobiDB-lite"/>
    </source>
</evidence>
<evidence type="ECO:0000313" key="4">
    <source>
        <dbReference type="Proteomes" id="UP000324897"/>
    </source>
</evidence>
<keyword evidence="4" id="KW-1185">Reference proteome</keyword>
<accession>A0A5J9SM35</accession>
<reference evidence="3 4" key="1">
    <citation type="journal article" date="2019" name="Sci. Rep.">
        <title>A high-quality genome of Eragrostis curvula grass provides insights into Poaceae evolution and supports new strategies to enhance forage quality.</title>
        <authorList>
            <person name="Carballo J."/>
            <person name="Santos B.A.C.M."/>
            <person name="Zappacosta D."/>
            <person name="Garbus I."/>
            <person name="Selva J.P."/>
            <person name="Gallo C.A."/>
            <person name="Diaz A."/>
            <person name="Albertini E."/>
            <person name="Caccamo M."/>
            <person name="Echenique V."/>
        </authorList>
    </citation>
    <scope>NUCLEOTIDE SEQUENCE [LARGE SCALE GENOMIC DNA]</scope>
    <source>
        <strain evidence="4">cv. Victoria</strain>
        <tissue evidence="3">Leaf</tissue>
    </source>
</reference>
<dbReference type="OrthoDB" id="695751at2759"/>
<sequence length="232" mass="24855">MAMPTAGLAAVNFLTALEMEALLGSTSNGGGKATDLARLLVAEAALEVQRSLVAFAALANSCIVLKEGYCNMQPLNKLAHVMSDKFVSVLMLSLQNEFFTSGGEQDLINRILGKNKYEVVPENKDDGESDDDNDEEGGDEDAENQDDEDEAGGEEDGSDEEGNEEDDDDDDPAANGEGGSDDDDDDDDGGEDDDDDDGDDDGEDDDEGEGEEEEEEEDDDDDIPQPPTKKRK</sequence>
<feature type="chain" id="PRO_5023867118" evidence="2">
    <location>
        <begin position="17"/>
        <end position="232"/>
    </location>
</feature>
<dbReference type="Gramene" id="TVU00070">
    <property type="protein sequence ID" value="TVU00070"/>
    <property type="gene ID" value="EJB05_54563"/>
</dbReference>
<comment type="caution">
    <text evidence="3">The sequence shown here is derived from an EMBL/GenBank/DDBJ whole genome shotgun (WGS) entry which is preliminary data.</text>
</comment>
<proteinExistence type="predicted"/>
<name>A0A5J9SM35_9POAL</name>
<feature type="compositionally biased region" description="Acidic residues" evidence="1">
    <location>
        <begin position="179"/>
        <end position="223"/>
    </location>
</feature>
<feature type="non-terminal residue" evidence="3">
    <location>
        <position position="1"/>
    </location>
</feature>
<dbReference type="AlphaFoldDB" id="A0A5J9SM35"/>
<dbReference type="EMBL" id="RWGY01000639">
    <property type="protein sequence ID" value="TVU00070.1"/>
    <property type="molecule type" value="Genomic_DNA"/>
</dbReference>
<feature type="region of interest" description="Disordered" evidence="1">
    <location>
        <begin position="120"/>
        <end position="232"/>
    </location>
</feature>
<keyword evidence="2" id="KW-0732">Signal</keyword>
<gene>
    <name evidence="3" type="ORF">EJB05_54563</name>
</gene>
<protein>
    <submittedName>
        <fullName evidence="3">Uncharacterized protein</fullName>
    </submittedName>
</protein>
<dbReference type="PANTHER" id="PTHR35711">
    <property type="entry name" value="EXPRESSED PROTEIN"/>
    <property type="match status" value="1"/>
</dbReference>
<evidence type="ECO:0000256" key="2">
    <source>
        <dbReference type="SAM" id="SignalP"/>
    </source>
</evidence>
<feature type="signal peptide" evidence="2">
    <location>
        <begin position="1"/>
        <end position="16"/>
    </location>
</feature>
<feature type="compositionally biased region" description="Acidic residues" evidence="1">
    <location>
        <begin position="127"/>
        <end position="172"/>
    </location>
</feature>
<evidence type="ECO:0000313" key="3">
    <source>
        <dbReference type="EMBL" id="TVU00070.1"/>
    </source>
</evidence>
<organism evidence="3 4">
    <name type="scientific">Eragrostis curvula</name>
    <name type="common">weeping love grass</name>
    <dbReference type="NCBI Taxonomy" id="38414"/>
    <lineage>
        <taxon>Eukaryota</taxon>
        <taxon>Viridiplantae</taxon>
        <taxon>Streptophyta</taxon>
        <taxon>Embryophyta</taxon>
        <taxon>Tracheophyta</taxon>
        <taxon>Spermatophyta</taxon>
        <taxon>Magnoliopsida</taxon>
        <taxon>Liliopsida</taxon>
        <taxon>Poales</taxon>
        <taxon>Poaceae</taxon>
        <taxon>PACMAD clade</taxon>
        <taxon>Chloridoideae</taxon>
        <taxon>Eragrostideae</taxon>
        <taxon>Eragrostidinae</taxon>
        <taxon>Eragrostis</taxon>
    </lineage>
</organism>
<dbReference type="Proteomes" id="UP000324897">
    <property type="component" value="Unassembled WGS sequence"/>
</dbReference>
<dbReference type="PANTHER" id="PTHR35711:SF12">
    <property type="entry name" value="OS02G0184100 PROTEIN"/>
    <property type="match status" value="1"/>
</dbReference>